<comment type="caution">
    <text evidence="4">The sequence shown here is derived from an EMBL/GenBank/DDBJ whole genome shotgun (WGS) entry which is preliminary data.</text>
</comment>
<evidence type="ECO:0000313" key="5">
    <source>
        <dbReference type="Proteomes" id="UP001221142"/>
    </source>
</evidence>
<dbReference type="Gene3D" id="3.40.50.720">
    <property type="entry name" value="NAD(P)-binding Rossmann-like Domain"/>
    <property type="match status" value="1"/>
</dbReference>
<proteinExistence type="inferred from homology"/>
<dbReference type="InterPro" id="IPR051164">
    <property type="entry name" value="NmrA-like_oxidored"/>
</dbReference>
<keyword evidence="2" id="KW-0521">NADP</keyword>
<dbReference type="GO" id="GO:0005634">
    <property type="term" value="C:nucleus"/>
    <property type="evidence" value="ECO:0007669"/>
    <property type="project" value="TreeGrafter"/>
</dbReference>
<organism evidence="4 5">
    <name type="scientific">Roridomyces roridus</name>
    <dbReference type="NCBI Taxonomy" id="1738132"/>
    <lineage>
        <taxon>Eukaryota</taxon>
        <taxon>Fungi</taxon>
        <taxon>Dikarya</taxon>
        <taxon>Basidiomycota</taxon>
        <taxon>Agaricomycotina</taxon>
        <taxon>Agaricomycetes</taxon>
        <taxon>Agaricomycetidae</taxon>
        <taxon>Agaricales</taxon>
        <taxon>Marasmiineae</taxon>
        <taxon>Mycenaceae</taxon>
        <taxon>Roridomyces</taxon>
    </lineage>
</organism>
<comment type="similarity">
    <text evidence="1">Belongs to the NmrA-type oxidoreductase family.</text>
</comment>
<keyword evidence="5" id="KW-1185">Reference proteome</keyword>
<dbReference type="Proteomes" id="UP001221142">
    <property type="component" value="Unassembled WGS sequence"/>
</dbReference>
<dbReference type="InterPro" id="IPR008030">
    <property type="entry name" value="NmrA-like"/>
</dbReference>
<dbReference type="PANTHER" id="PTHR42748:SF7">
    <property type="entry name" value="NMRA LIKE REDOX SENSOR 1-RELATED"/>
    <property type="match status" value="1"/>
</dbReference>
<feature type="domain" description="NmrA-like" evidence="3">
    <location>
        <begin position="8"/>
        <end position="299"/>
    </location>
</feature>
<dbReference type="AlphaFoldDB" id="A0AAD7FRW9"/>
<name>A0AAD7FRW9_9AGAR</name>
<dbReference type="PANTHER" id="PTHR42748">
    <property type="entry name" value="NITROGEN METABOLITE REPRESSION PROTEIN NMRA FAMILY MEMBER"/>
    <property type="match status" value="1"/>
</dbReference>
<evidence type="ECO:0000313" key="4">
    <source>
        <dbReference type="EMBL" id="KAJ7634432.1"/>
    </source>
</evidence>
<dbReference type="EMBL" id="JARKIF010000007">
    <property type="protein sequence ID" value="KAJ7634432.1"/>
    <property type="molecule type" value="Genomic_DNA"/>
</dbReference>
<evidence type="ECO:0000259" key="3">
    <source>
        <dbReference type="Pfam" id="PF05368"/>
    </source>
</evidence>
<dbReference type="InterPro" id="IPR036291">
    <property type="entry name" value="NAD(P)-bd_dom_sf"/>
</dbReference>
<sequence>MGDQPLPSKIVLVMLSTGTQGGGVVKALANVNKKSGRTPGPFVVLAQTRDPTSAKSKALASLPGVQLLRGTPTDPGALFDSAPGQVYGVFSVQQSYENPKGIENGEIMEAKALADEAAKRGVKHFVYTGVNFGPRGPKTSVPHFESKRRIEEYLRIKTDLPTTFLRPTTFMDQLAVPDANSMFAKLTKIIMLTQLRPDTRLHFAAGSDIGGVAALAFQNRDRYIGKVVDIAGEALTPQELADGWREVFGVEMRPNMLFGSTLAGAVRLSTKELRTMFQHFNENGYNVDIPALRAEYPELKDWKTYLRTEVPESAWSY</sequence>
<evidence type="ECO:0000256" key="1">
    <source>
        <dbReference type="ARBA" id="ARBA00006328"/>
    </source>
</evidence>
<gene>
    <name evidence="4" type="ORF">FB45DRAFT_467575</name>
</gene>
<reference evidence="4" key="1">
    <citation type="submission" date="2023-03" db="EMBL/GenBank/DDBJ databases">
        <title>Massive genome expansion in bonnet fungi (Mycena s.s.) driven by repeated elements and novel gene families across ecological guilds.</title>
        <authorList>
            <consortium name="Lawrence Berkeley National Laboratory"/>
            <person name="Harder C.B."/>
            <person name="Miyauchi S."/>
            <person name="Viragh M."/>
            <person name="Kuo A."/>
            <person name="Thoen E."/>
            <person name="Andreopoulos B."/>
            <person name="Lu D."/>
            <person name="Skrede I."/>
            <person name="Drula E."/>
            <person name="Henrissat B."/>
            <person name="Morin E."/>
            <person name="Kohler A."/>
            <person name="Barry K."/>
            <person name="LaButti K."/>
            <person name="Morin E."/>
            <person name="Salamov A."/>
            <person name="Lipzen A."/>
            <person name="Mereny Z."/>
            <person name="Hegedus B."/>
            <person name="Baldrian P."/>
            <person name="Stursova M."/>
            <person name="Weitz H."/>
            <person name="Taylor A."/>
            <person name="Grigoriev I.V."/>
            <person name="Nagy L.G."/>
            <person name="Martin F."/>
            <person name="Kauserud H."/>
        </authorList>
    </citation>
    <scope>NUCLEOTIDE SEQUENCE</scope>
    <source>
        <strain evidence="4">9284</strain>
    </source>
</reference>
<accession>A0AAD7FRW9</accession>
<evidence type="ECO:0000256" key="2">
    <source>
        <dbReference type="ARBA" id="ARBA00022857"/>
    </source>
</evidence>
<protein>
    <submittedName>
        <fullName evidence="4">NAD(P)-binding protein</fullName>
    </submittedName>
</protein>
<dbReference type="Pfam" id="PF05368">
    <property type="entry name" value="NmrA"/>
    <property type="match status" value="1"/>
</dbReference>
<dbReference type="SUPFAM" id="SSF51735">
    <property type="entry name" value="NAD(P)-binding Rossmann-fold domains"/>
    <property type="match status" value="1"/>
</dbReference>
<dbReference type="Gene3D" id="3.90.25.10">
    <property type="entry name" value="UDP-galactose 4-epimerase, domain 1"/>
    <property type="match status" value="1"/>
</dbReference>